<dbReference type="AlphaFoldDB" id="A0A239G525"/>
<name>A0A239G525_9SPHN</name>
<accession>A0A239G525</accession>
<dbReference type="EMBL" id="FZOS01000011">
    <property type="protein sequence ID" value="SNS64220.1"/>
    <property type="molecule type" value="Genomic_DNA"/>
</dbReference>
<evidence type="ECO:0000313" key="2">
    <source>
        <dbReference type="Proteomes" id="UP000198281"/>
    </source>
</evidence>
<reference evidence="2" key="1">
    <citation type="submission" date="2017-06" db="EMBL/GenBank/DDBJ databases">
        <authorList>
            <person name="Varghese N."/>
            <person name="Submissions S."/>
        </authorList>
    </citation>
    <scope>NUCLEOTIDE SEQUENCE [LARGE SCALE GENOMIC DNA]</scope>
    <source>
        <strain evidence="2">LNB2</strain>
    </source>
</reference>
<sequence length="55" mass="6350">MQRDFRNDAARPSSTIAGWISSLIGNVTDTFEPLHRAYFDAPWHRENRDGCARRS</sequence>
<proteinExistence type="predicted"/>
<protein>
    <submittedName>
        <fullName evidence="1">Uncharacterized protein</fullName>
    </submittedName>
</protein>
<dbReference type="Proteomes" id="UP000198281">
    <property type="component" value="Unassembled WGS sequence"/>
</dbReference>
<evidence type="ECO:0000313" key="1">
    <source>
        <dbReference type="EMBL" id="SNS64220.1"/>
    </source>
</evidence>
<keyword evidence="2" id="KW-1185">Reference proteome</keyword>
<gene>
    <name evidence="1" type="ORF">SAMN06295912_11135</name>
</gene>
<organism evidence="1 2">
    <name type="scientific">Edaphosphingomonas laterariae</name>
    <dbReference type="NCBI Taxonomy" id="861865"/>
    <lineage>
        <taxon>Bacteria</taxon>
        <taxon>Pseudomonadati</taxon>
        <taxon>Pseudomonadota</taxon>
        <taxon>Alphaproteobacteria</taxon>
        <taxon>Sphingomonadales</taxon>
        <taxon>Rhizorhabdaceae</taxon>
        <taxon>Edaphosphingomonas</taxon>
    </lineage>
</organism>